<dbReference type="Proteomes" id="UP000248340">
    <property type="component" value="Unassembled WGS sequence"/>
</dbReference>
<dbReference type="EMBL" id="KZ821722">
    <property type="protein sequence ID" value="PYH79161.1"/>
    <property type="molecule type" value="Genomic_DNA"/>
</dbReference>
<accession>A0A319C4T7</accession>
<organism evidence="1 2">
    <name type="scientific">Aspergillus uvarum CBS 121591</name>
    <dbReference type="NCBI Taxonomy" id="1448315"/>
    <lineage>
        <taxon>Eukaryota</taxon>
        <taxon>Fungi</taxon>
        <taxon>Dikarya</taxon>
        <taxon>Ascomycota</taxon>
        <taxon>Pezizomycotina</taxon>
        <taxon>Eurotiomycetes</taxon>
        <taxon>Eurotiomycetidae</taxon>
        <taxon>Eurotiales</taxon>
        <taxon>Aspergillaceae</taxon>
        <taxon>Aspergillus</taxon>
        <taxon>Aspergillus subgen. Circumdati</taxon>
    </lineage>
</organism>
<name>A0A319C4T7_9EURO</name>
<dbReference type="GeneID" id="37138565"/>
<protein>
    <submittedName>
        <fullName evidence="1">Uncharacterized protein</fullName>
    </submittedName>
</protein>
<evidence type="ECO:0000313" key="2">
    <source>
        <dbReference type="Proteomes" id="UP000248340"/>
    </source>
</evidence>
<sequence>MNTAAFLICYMSSSFPTIIGTVGLGLNRTDTWTARCRTSVTVTRRIYRGGVVTTICQGKRSGQGG</sequence>
<evidence type="ECO:0000313" key="1">
    <source>
        <dbReference type="EMBL" id="PYH79161.1"/>
    </source>
</evidence>
<dbReference type="VEuPathDB" id="FungiDB:BO82DRAFT_356758"/>
<dbReference type="RefSeq" id="XP_025489361.1">
    <property type="nucleotide sequence ID" value="XM_025635824.1"/>
</dbReference>
<reference evidence="1 2" key="1">
    <citation type="submission" date="2016-12" db="EMBL/GenBank/DDBJ databases">
        <title>The genomes of Aspergillus section Nigri reveals drivers in fungal speciation.</title>
        <authorList>
            <consortium name="DOE Joint Genome Institute"/>
            <person name="Vesth T.C."/>
            <person name="Nybo J."/>
            <person name="Theobald S."/>
            <person name="Brandl J."/>
            <person name="Frisvad J.C."/>
            <person name="Nielsen K.F."/>
            <person name="Lyhne E.K."/>
            <person name="Kogle M.E."/>
            <person name="Kuo A."/>
            <person name="Riley R."/>
            <person name="Clum A."/>
            <person name="Nolan M."/>
            <person name="Lipzen A."/>
            <person name="Salamov A."/>
            <person name="Henrissat B."/>
            <person name="Wiebenga A."/>
            <person name="De Vries R.P."/>
            <person name="Grigoriev I.V."/>
            <person name="Mortensen U.H."/>
            <person name="Andersen M.R."/>
            <person name="Baker S.E."/>
        </authorList>
    </citation>
    <scope>NUCLEOTIDE SEQUENCE [LARGE SCALE GENOMIC DNA]</scope>
    <source>
        <strain evidence="1 2">CBS 121591</strain>
    </source>
</reference>
<proteinExistence type="predicted"/>
<keyword evidence="2" id="KW-1185">Reference proteome</keyword>
<dbReference type="AlphaFoldDB" id="A0A319C4T7"/>
<gene>
    <name evidence="1" type="ORF">BO82DRAFT_356758</name>
</gene>